<dbReference type="SUPFAM" id="SSF53187">
    <property type="entry name" value="Zn-dependent exopeptidases"/>
    <property type="match status" value="1"/>
</dbReference>
<evidence type="ECO:0000313" key="7">
    <source>
        <dbReference type="WBParaSite" id="ECPE_0001150601-mRNA-1"/>
    </source>
</evidence>
<keyword evidence="3" id="KW-0378">Hydrolase</keyword>
<reference evidence="5 6" key="2">
    <citation type="submission" date="2018-11" db="EMBL/GenBank/DDBJ databases">
        <authorList>
            <consortium name="Pathogen Informatics"/>
        </authorList>
    </citation>
    <scope>NUCLEOTIDE SEQUENCE [LARGE SCALE GENOMIC DNA]</scope>
    <source>
        <strain evidence="5 6">Egypt</strain>
    </source>
</reference>
<dbReference type="GO" id="GO:0006508">
    <property type="term" value="P:proteolysis"/>
    <property type="evidence" value="ECO:0007669"/>
    <property type="project" value="UniProtKB-KW"/>
</dbReference>
<keyword evidence="6" id="KW-1185">Reference proteome</keyword>
<dbReference type="Pfam" id="PF01546">
    <property type="entry name" value="Peptidase_M20"/>
    <property type="match status" value="1"/>
</dbReference>
<gene>
    <name evidence="5" type="ORF">ECPE_LOCUS11471</name>
</gene>
<sequence>MRLSPSGLHSRKKIYSLSICPFTFLILIPAIIVVAFISDFTCRLGADVRFRRIGKETIYTGDHIPLVATDELELPDVVVASIGDDVTKRTLLIYGHVDVKPVYEGEKWTHDPFDMQVHGDYLSGRGVTDDKGPLLGWLNAVEAFVVCVYGTYDFRGVGANIKLYLDSLKLALHGKVCCTSLFRLSRYAQCVGTPRDNIWLRMCHSRLDILYILYTIYIYYTGYKKNKSAEWRGNKIDYARIVQ</sequence>
<dbReference type="PANTHER" id="PTHR43270:SF4">
    <property type="entry name" value="CARNOSINE DIPEPTIDASE 2, ISOFORM A"/>
    <property type="match status" value="1"/>
</dbReference>
<reference evidence="7" key="1">
    <citation type="submission" date="2016-06" db="UniProtKB">
        <authorList>
            <consortium name="WormBaseParasite"/>
        </authorList>
    </citation>
    <scope>IDENTIFICATION</scope>
</reference>
<feature type="transmembrane region" description="Helical" evidence="4">
    <location>
        <begin position="14"/>
        <end position="37"/>
    </location>
</feature>
<dbReference type="AlphaFoldDB" id="A0A183AWY6"/>
<dbReference type="WBParaSite" id="ECPE_0001150601-mRNA-1">
    <property type="protein sequence ID" value="ECPE_0001150601-mRNA-1"/>
    <property type="gene ID" value="ECPE_0001150601"/>
</dbReference>
<dbReference type="InterPro" id="IPR051458">
    <property type="entry name" value="Cyt/Met_Dipeptidase"/>
</dbReference>
<keyword evidence="2" id="KW-0479">Metal-binding</keyword>
<dbReference type="OrthoDB" id="7832001at2759"/>
<keyword evidence="4" id="KW-0472">Membrane</keyword>
<evidence type="ECO:0000256" key="3">
    <source>
        <dbReference type="ARBA" id="ARBA00022801"/>
    </source>
</evidence>
<name>A0A183AWY6_9TREM</name>
<evidence type="ECO:0000313" key="6">
    <source>
        <dbReference type="Proteomes" id="UP000272942"/>
    </source>
</evidence>
<evidence type="ECO:0000256" key="4">
    <source>
        <dbReference type="SAM" id="Phobius"/>
    </source>
</evidence>
<protein>
    <submittedName>
        <fullName evidence="7">AMP-binding domain-containing protein</fullName>
    </submittedName>
</protein>
<proteinExistence type="predicted"/>
<evidence type="ECO:0000256" key="1">
    <source>
        <dbReference type="ARBA" id="ARBA00022670"/>
    </source>
</evidence>
<keyword evidence="4" id="KW-1133">Transmembrane helix</keyword>
<accession>A0A183AWY6</accession>
<dbReference type="PANTHER" id="PTHR43270">
    <property type="entry name" value="BETA-ALA-HIS DIPEPTIDASE"/>
    <property type="match status" value="1"/>
</dbReference>
<keyword evidence="1" id="KW-0645">Protease</keyword>
<dbReference type="GO" id="GO:0008233">
    <property type="term" value="F:peptidase activity"/>
    <property type="evidence" value="ECO:0007669"/>
    <property type="project" value="UniProtKB-KW"/>
</dbReference>
<keyword evidence="4" id="KW-0812">Transmembrane</keyword>
<dbReference type="InterPro" id="IPR002933">
    <property type="entry name" value="Peptidase_M20"/>
</dbReference>
<dbReference type="Gene3D" id="3.40.630.10">
    <property type="entry name" value="Zn peptidases"/>
    <property type="match status" value="1"/>
</dbReference>
<evidence type="ECO:0000313" key="5">
    <source>
        <dbReference type="EMBL" id="VDP88546.1"/>
    </source>
</evidence>
<dbReference type="Proteomes" id="UP000272942">
    <property type="component" value="Unassembled WGS sequence"/>
</dbReference>
<dbReference type="GO" id="GO:0046872">
    <property type="term" value="F:metal ion binding"/>
    <property type="evidence" value="ECO:0007669"/>
    <property type="project" value="UniProtKB-KW"/>
</dbReference>
<evidence type="ECO:0000256" key="2">
    <source>
        <dbReference type="ARBA" id="ARBA00022723"/>
    </source>
</evidence>
<organism evidence="7">
    <name type="scientific">Echinostoma caproni</name>
    <dbReference type="NCBI Taxonomy" id="27848"/>
    <lineage>
        <taxon>Eukaryota</taxon>
        <taxon>Metazoa</taxon>
        <taxon>Spiralia</taxon>
        <taxon>Lophotrochozoa</taxon>
        <taxon>Platyhelminthes</taxon>
        <taxon>Trematoda</taxon>
        <taxon>Digenea</taxon>
        <taxon>Plagiorchiida</taxon>
        <taxon>Echinostomata</taxon>
        <taxon>Echinostomatoidea</taxon>
        <taxon>Echinostomatidae</taxon>
        <taxon>Echinostoma</taxon>
    </lineage>
</organism>
<dbReference type="EMBL" id="UZAN01050903">
    <property type="protein sequence ID" value="VDP88546.1"/>
    <property type="molecule type" value="Genomic_DNA"/>
</dbReference>